<feature type="chain" id="PRO_5009110555" description="Secreted protein" evidence="1">
    <location>
        <begin position="30"/>
        <end position="80"/>
    </location>
</feature>
<gene>
    <name evidence="2" type="ORF">YALI1_E28405g</name>
</gene>
<accession>A0A1D8NJR9</accession>
<keyword evidence="1" id="KW-0732">Signal</keyword>
<dbReference type="EMBL" id="CP017557">
    <property type="protein sequence ID" value="AOW05880.1"/>
    <property type="molecule type" value="Genomic_DNA"/>
</dbReference>
<dbReference type="RefSeq" id="XP_068139214.1">
    <property type="nucleotide sequence ID" value="XM_068283113.1"/>
</dbReference>
<evidence type="ECO:0000313" key="2">
    <source>
        <dbReference type="EMBL" id="AOW05880.1"/>
    </source>
</evidence>
<sequence>MYRCPGFPSVLLSVCWPIFLPISVEEISASKPGYYFCGTVITGPQNHKNHKNHKNGYVRFIRGIFRWWLVLIRGVIYDGW</sequence>
<feature type="signal peptide" evidence="1">
    <location>
        <begin position="1"/>
        <end position="29"/>
    </location>
</feature>
<protein>
    <recommendedName>
        <fullName evidence="4">Secreted protein</fullName>
    </recommendedName>
</protein>
<evidence type="ECO:0000313" key="3">
    <source>
        <dbReference type="Proteomes" id="UP000182444"/>
    </source>
</evidence>
<dbReference type="VEuPathDB" id="FungiDB:YALI1_E28405g"/>
<organism evidence="2 3">
    <name type="scientific">Yarrowia lipolytica</name>
    <name type="common">Candida lipolytica</name>
    <dbReference type="NCBI Taxonomy" id="4952"/>
    <lineage>
        <taxon>Eukaryota</taxon>
        <taxon>Fungi</taxon>
        <taxon>Dikarya</taxon>
        <taxon>Ascomycota</taxon>
        <taxon>Saccharomycotina</taxon>
        <taxon>Dipodascomycetes</taxon>
        <taxon>Dipodascales</taxon>
        <taxon>Dipodascales incertae sedis</taxon>
        <taxon>Yarrowia</taxon>
    </lineage>
</organism>
<reference evidence="2 3" key="1">
    <citation type="journal article" date="2016" name="PLoS ONE">
        <title>Sequence Assembly of Yarrowia lipolytica Strain W29/CLIB89 Shows Transposable Element Diversity.</title>
        <authorList>
            <person name="Magnan C."/>
            <person name="Yu J."/>
            <person name="Chang I."/>
            <person name="Jahn E."/>
            <person name="Kanomata Y."/>
            <person name="Wu J."/>
            <person name="Zeller M."/>
            <person name="Oakes M."/>
            <person name="Baldi P."/>
            <person name="Sandmeyer S."/>
        </authorList>
    </citation>
    <scope>NUCLEOTIDE SEQUENCE [LARGE SCALE GENOMIC DNA]</scope>
    <source>
        <strain evidence="3">CLIB89(W29)</strain>
    </source>
</reference>
<proteinExistence type="predicted"/>
<evidence type="ECO:0008006" key="4">
    <source>
        <dbReference type="Google" id="ProtNLM"/>
    </source>
</evidence>
<evidence type="ECO:0000256" key="1">
    <source>
        <dbReference type="SAM" id="SignalP"/>
    </source>
</evidence>
<dbReference type="Proteomes" id="UP000182444">
    <property type="component" value="Chromosome 1E"/>
</dbReference>
<dbReference type="GeneID" id="94583714"/>
<dbReference type="AlphaFoldDB" id="A0A1D8NJR9"/>
<name>A0A1D8NJR9_YARLL</name>